<dbReference type="GO" id="GO:0006635">
    <property type="term" value="P:fatty acid beta-oxidation"/>
    <property type="evidence" value="ECO:0007669"/>
    <property type="project" value="TreeGrafter"/>
</dbReference>
<comment type="catalytic activity">
    <reaction evidence="7">
        <text>a (3S)-3-hydroxyacyl-CoA + NAD(+) = a 3-oxoacyl-CoA + NADH + H(+)</text>
        <dbReference type="Rhea" id="RHEA:22432"/>
        <dbReference type="ChEBI" id="CHEBI:15378"/>
        <dbReference type="ChEBI" id="CHEBI:57318"/>
        <dbReference type="ChEBI" id="CHEBI:57540"/>
        <dbReference type="ChEBI" id="CHEBI:57945"/>
        <dbReference type="ChEBI" id="CHEBI:90726"/>
        <dbReference type="EC" id="1.1.1.35"/>
    </reaction>
</comment>
<dbReference type="Pfam" id="PF00725">
    <property type="entry name" value="3HCDH"/>
    <property type="match status" value="1"/>
</dbReference>
<dbReference type="EMBL" id="AHAE01000021">
    <property type="protein sequence ID" value="EJZ82730.1"/>
    <property type="molecule type" value="Genomic_DNA"/>
</dbReference>
<evidence type="ECO:0000256" key="3">
    <source>
        <dbReference type="ARBA" id="ARBA00022832"/>
    </source>
</evidence>
<evidence type="ECO:0000256" key="1">
    <source>
        <dbReference type="ARBA" id="ARBA00005005"/>
    </source>
</evidence>
<accession>I7KIF3</accession>
<dbReference type="Gene3D" id="3.40.50.720">
    <property type="entry name" value="NAD(P)-binding Rossmann-like Domain"/>
    <property type="match status" value="1"/>
</dbReference>
<keyword evidence="13" id="KW-1185">Reference proteome</keyword>
<sequence>MATSIKNVTVLGAGVLGAQIAFQSAYAGFNVVSYDINDDALKAAQDRFESIKKSYKTALPDEATDEKLSEASGRITQTADLEEAVKEADLVIEAVPEKIDLKKKVWTDVGKAAPEHTIFTSNTSTLLPSSFADASGAPERFLSFHFANRLWVQRLAEIMPTEKTDEKYVEELEAYANDMQMDPVVLNKEEPGYIINSLLVPFLEAGQSLWARGVADFKDIDRDWTIGMGVNNGPFQIMDVIGLRTVFAISEDKIEEAGAGWRKEFVKRLKEEYVDENKLGVETGEGFYKYDEDGNRVDD</sequence>
<keyword evidence="5" id="KW-0520">NAD</keyword>
<evidence type="ECO:0000313" key="11">
    <source>
        <dbReference type="EMBL" id="CCI82910.1"/>
    </source>
</evidence>
<keyword evidence="6" id="KW-0443">Lipid metabolism</keyword>
<evidence type="ECO:0000256" key="4">
    <source>
        <dbReference type="ARBA" id="ARBA00023002"/>
    </source>
</evidence>
<feature type="site" description="Important for catalytic activity" evidence="8">
    <location>
        <position position="145"/>
    </location>
</feature>
<evidence type="ECO:0000313" key="12">
    <source>
        <dbReference type="EMBL" id="EJZ82730.1"/>
    </source>
</evidence>
<evidence type="ECO:0000256" key="2">
    <source>
        <dbReference type="ARBA" id="ARBA00005086"/>
    </source>
</evidence>
<dbReference type="InterPro" id="IPR052242">
    <property type="entry name" value="Mito_3-hydroxyacyl-CoA_DH"/>
</dbReference>
<dbReference type="GO" id="GO:0070403">
    <property type="term" value="F:NAD+ binding"/>
    <property type="evidence" value="ECO:0007669"/>
    <property type="project" value="InterPro"/>
</dbReference>
<dbReference type="InterPro" id="IPR006176">
    <property type="entry name" value="3-OHacyl-CoA_DH_NAD-bd"/>
</dbReference>
<evidence type="ECO:0000256" key="6">
    <source>
        <dbReference type="ARBA" id="ARBA00023098"/>
    </source>
</evidence>
<dbReference type="NCBIfam" id="NF006143">
    <property type="entry name" value="PRK08293.1"/>
    <property type="match status" value="1"/>
</dbReference>
<dbReference type="PANTHER" id="PTHR43561:SF3">
    <property type="entry name" value="HYDROXYACYL-COENZYME A DEHYDROGENASE, MITOCHONDRIAL"/>
    <property type="match status" value="1"/>
</dbReference>
<keyword evidence="3" id="KW-0276">Fatty acid metabolism</keyword>
<dbReference type="EMBL" id="CAJZ01000024">
    <property type="protein sequence ID" value="CCI82910.1"/>
    <property type="molecule type" value="Genomic_DNA"/>
</dbReference>
<comment type="caution">
    <text evidence="11">The sequence shown here is derived from an EMBL/GenBank/DDBJ whole genome shotgun (WGS) entry which is preliminary data.</text>
</comment>
<gene>
    <name evidence="11" type="primary">fadB2</name>
    <name evidence="11" type="ORF">BN46_0159</name>
    <name evidence="12" type="ORF">HMPREF9719_00388</name>
</gene>
<dbReference type="RefSeq" id="WP_004600278.1">
    <property type="nucleotide sequence ID" value="NZ_HF541865.1"/>
</dbReference>
<evidence type="ECO:0000256" key="7">
    <source>
        <dbReference type="ARBA" id="ARBA00049556"/>
    </source>
</evidence>
<dbReference type="Gene3D" id="1.10.1040.10">
    <property type="entry name" value="N-(1-d-carboxylethyl)-l-norvaline Dehydrogenase, domain 2"/>
    <property type="match status" value="1"/>
</dbReference>
<dbReference type="PATRIC" id="fig|883169.3.peg.365"/>
<reference evidence="12 13" key="2">
    <citation type="submission" date="2012-08" db="EMBL/GenBank/DDBJ databases">
        <title>The Genome Sequence of Turicella otitidis ATCC 51513.</title>
        <authorList>
            <consortium name="The Broad Institute Genome Sequencing Platform"/>
            <person name="Earl A."/>
            <person name="Ward D."/>
            <person name="Feldgarden M."/>
            <person name="Gevers D."/>
            <person name="Huys G."/>
            <person name="Walker B."/>
            <person name="Young S.K."/>
            <person name="Zeng Q."/>
            <person name="Gargeya S."/>
            <person name="Fitzgerald M."/>
            <person name="Haas B."/>
            <person name="Abouelleil A."/>
            <person name="Alvarado L."/>
            <person name="Arachchi H.M."/>
            <person name="Berlin A.M."/>
            <person name="Chapman S.B."/>
            <person name="Goldberg J."/>
            <person name="Griggs A."/>
            <person name="Gujja S."/>
            <person name="Hansen M."/>
            <person name="Howarth C."/>
            <person name="Imamovic A."/>
            <person name="Larimer J."/>
            <person name="McCowen C."/>
            <person name="Montmayeur A."/>
            <person name="Murphy C."/>
            <person name="Neiman D."/>
            <person name="Pearson M."/>
            <person name="Priest M."/>
            <person name="Roberts A."/>
            <person name="Saif S."/>
            <person name="Shea T."/>
            <person name="Sisk P."/>
            <person name="Sykes S."/>
            <person name="Wortman J."/>
            <person name="Nusbaum C."/>
            <person name="Birren B."/>
        </authorList>
    </citation>
    <scope>NUCLEOTIDE SEQUENCE [LARGE SCALE GENOMIC DNA]</scope>
    <source>
        <strain evidence="12 13">ATCC 51513</strain>
    </source>
</reference>
<comment type="pathway">
    <text evidence="1">Lipid metabolism; fatty acid beta-oxidation.</text>
</comment>
<dbReference type="STRING" id="29321.AAV33_08440"/>
<dbReference type="InterPro" id="IPR013328">
    <property type="entry name" value="6PGD_dom2"/>
</dbReference>
<dbReference type="AlphaFoldDB" id="I7KIF3"/>
<feature type="domain" description="3-hydroxyacyl-CoA dehydrogenase NAD binding" evidence="10">
    <location>
        <begin position="7"/>
        <end position="187"/>
    </location>
</feature>
<keyword evidence="4 11" id="KW-0560">Oxidoreductase</keyword>
<dbReference type="InterPro" id="IPR022694">
    <property type="entry name" value="3-OHacyl-CoA_DH"/>
</dbReference>
<dbReference type="OrthoDB" id="9771883at2"/>
<evidence type="ECO:0000256" key="8">
    <source>
        <dbReference type="PIRSR" id="PIRSR000105-1"/>
    </source>
</evidence>
<protein>
    <submittedName>
        <fullName evidence="11">3-hydroxybutyryl-CoA dehydrogenase</fullName>
        <ecNumber evidence="11">1.1.1.157</ecNumber>
    </submittedName>
</protein>
<evidence type="ECO:0000259" key="10">
    <source>
        <dbReference type="Pfam" id="PF02737"/>
    </source>
</evidence>
<dbReference type="PIRSF" id="PIRSF000105">
    <property type="entry name" value="HCDH"/>
    <property type="match status" value="1"/>
</dbReference>
<evidence type="ECO:0000313" key="13">
    <source>
        <dbReference type="Proteomes" id="UP000006078"/>
    </source>
</evidence>
<evidence type="ECO:0000313" key="14">
    <source>
        <dbReference type="Proteomes" id="UP000011016"/>
    </source>
</evidence>
<feature type="domain" description="3-hydroxyacyl-CoA dehydrogenase C-terminal" evidence="9">
    <location>
        <begin position="192"/>
        <end position="290"/>
    </location>
</feature>
<proteinExistence type="predicted"/>
<dbReference type="eggNOG" id="COG1250">
    <property type="taxonomic scope" value="Bacteria"/>
</dbReference>
<evidence type="ECO:0000256" key="5">
    <source>
        <dbReference type="ARBA" id="ARBA00023027"/>
    </source>
</evidence>
<dbReference type="PANTHER" id="PTHR43561">
    <property type="match status" value="1"/>
</dbReference>
<dbReference type="EC" id="1.1.1.157" evidence="11"/>
<organism evidence="11 14">
    <name type="scientific">Corynebacterium otitidis ATCC 51513</name>
    <dbReference type="NCBI Taxonomy" id="883169"/>
    <lineage>
        <taxon>Bacteria</taxon>
        <taxon>Bacillati</taxon>
        <taxon>Actinomycetota</taxon>
        <taxon>Actinomycetes</taxon>
        <taxon>Mycobacteriales</taxon>
        <taxon>Corynebacteriaceae</taxon>
        <taxon>Corynebacterium</taxon>
    </lineage>
</organism>
<dbReference type="GO" id="GO:0008691">
    <property type="term" value="F:3-hydroxybutyryl-CoA dehydrogenase activity"/>
    <property type="evidence" value="ECO:0007669"/>
    <property type="project" value="UniProtKB-EC"/>
</dbReference>
<dbReference type="SUPFAM" id="SSF48179">
    <property type="entry name" value="6-phosphogluconate dehydrogenase C-terminal domain-like"/>
    <property type="match status" value="1"/>
</dbReference>
<dbReference type="GO" id="GO:0003857">
    <property type="term" value="F:(3S)-3-hydroxyacyl-CoA dehydrogenase (NAD+) activity"/>
    <property type="evidence" value="ECO:0007669"/>
    <property type="project" value="UniProtKB-EC"/>
</dbReference>
<evidence type="ECO:0000259" key="9">
    <source>
        <dbReference type="Pfam" id="PF00725"/>
    </source>
</evidence>
<dbReference type="HOGENOM" id="CLU_009834_2_0_11"/>
<dbReference type="InterPro" id="IPR008927">
    <property type="entry name" value="6-PGluconate_DH-like_C_sf"/>
</dbReference>
<reference evidence="11 14" key="1">
    <citation type="journal article" date="2012" name="J. Bacteriol.">
        <title>Draft Genome Sequence of Turicella otitidis ATCC 51513, Isolated from Middle Ear Fluid from a Child with Otitis Media.</title>
        <authorList>
            <person name="Brinkrolf K."/>
            <person name="Schneider J."/>
            <person name="Knecht M."/>
            <person name="Ruckert C."/>
            <person name="Tauch A."/>
        </authorList>
    </citation>
    <scope>NUCLEOTIDE SEQUENCE [LARGE SCALE GENOMIC DNA]</scope>
    <source>
        <strain evidence="11 14">ATCC 51513</strain>
    </source>
</reference>
<dbReference type="SUPFAM" id="SSF51735">
    <property type="entry name" value="NAD(P)-binding Rossmann-fold domains"/>
    <property type="match status" value="1"/>
</dbReference>
<dbReference type="InterPro" id="IPR006108">
    <property type="entry name" value="3HC_DH_C"/>
</dbReference>
<dbReference type="Pfam" id="PF02737">
    <property type="entry name" value="3HCDH_N"/>
    <property type="match status" value="1"/>
</dbReference>
<dbReference type="InterPro" id="IPR036291">
    <property type="entry name" value="NAD(P)-bd_dom_sf"/>
</dbReference>
<name>I7KIF3_9CORY</name>
<dbReference type="Proteomes" id="UP000011016">
    <property type="component" value="Unassembled WGS sequence"/>
</dbReference>
<dbReference type="Proteomes" id="UP000006078">
    <property type="component" value="Unassembled WGS sequence"/>
</dbReference>
<comment type="pathway">
    <text evidence="2">Lipid metabolism; butanoate metabolism.</text>
</comment>